<feature type="transmembrane region" description="Helical" evidence="1">
    <location>
        <begin position="12"/>
        <end position="33"/>
    </location>
</feature>
<comment type="caution">
    <text evidence="2">The sequence shown here is derived from an EMBL/GenBank/DDBJ whole genome shotgun (WGS) entry which is preliminary data.</text>
</comment>
<dbReference type="Proteomes" id="UP000245657">
    <property type="component" value="Unassembled WGS sequence"/>
</dbReference>
<keyword evidence="1" id="KW-1133">Transmembrane helix</keyword>
<protein>
    <submittedName>
        <fullName evidence="2">Uncharacterized protein</fullName>
    </submittedName>
</protein>
<dbReference type="AlphaFoldDB" id="A0A2V2MU08"/>
<keyword evidence="1" id="KW-0812">Transmembrane</keyword>
<organism evidence="2 3">
    <name type="scientific">Methanospirillum lacunae</name>
    <dbReference type="NCBI Taxonomy" id="668570"/>
    <lineage>
        <taxon>Archaea</taxon>
        <taxon>Methanobacteriati</taxon>
        <taxon>Methanobacteriota</taxon>
        <taxon>Stenosarchaea group</taxon>
        <taxon>Methanomicrobia</taxon>
        <taxon>Methanomicrobiales</taxon>
        <taxon>Methanospirillaceae</taxon>
        <taxon>Methanospirillum</taxon>
    </lineage>
</organism>
<dbReference type="EMBL" id="QGMY01000018">
    <property type="protein sequence ID" value="PWR69810.1"/>
    <property type="molecule type" value="Genomic_DNA"/>
</dbReference>
<name>A0A2V2MU08_9EURY</name>
<proteinExistence type="predicted"/>
<evidence type="ECO:0000313" key="2">
    <source>
        <dbReference type="EMBL" id="PWR69810.1"/>
    </source>
</evidence>
<sequence length="196" mass="22110">MRFRVFPEKIAGILRFCNIKGILLFMVILLGFIPCSSIAEMWQPSEARSWVQADMPAGWSVSVDSNETVKPDDVTIKAISPDMNSRLTYILTHSPDPMSINEIQQFQNRYMSQLGFRICQTKEPVREESLDHTAYRQTYVRGSDDAAVIGTITYPGWGVGHYILVMEGPEAVKQYYESIPPQIIGHIKPVNTSLPA</sequence>
<reference evidence="2 3" key="1">
    <citation type="submission" date="2018-05" db="EMBL/GenBank/DDBJ databases">
        <title>Draft genome of Methanospirillum lacunae Ki8-1.</title>
        <authorList>
            <person name="Dueholm M.S."/>
            <person name="Nielsen P.H."/>
            <person name="Bakmann L.F."/>
            <person name="Otzen D.E."/>
        </authorList>
    </citation>
    <scope>NUCLEOTIDE SEQUENCE [LARGE SCALE GENOMIC DNA]</scope>
    <source>
        <strain evidence="2 3">Ki8-1</strain>
    </source>
</reference>
<evidence type="ECO:0000313" key="3">
    <source>
        <dbReference type="Proteomes" id="UP000245657"/>
    </source>
</evidence>
<evidence type="ECO:0000256" key="1">
    <source>
        <dbReference type="SAM" id="Phobius"/>
    </source>
</evidence>
<accession>A0A2V2MU08</accession>
<keyword evidence="1" id="KW-0472">Membrane</keyword>
<keyword evidence="3" id="KW-1185">Reference proteome</keyword>
<gene>
    <name evidence="2" type="ORF">DK846_16675</name>
</gene>